<evidence type="ECO:0000313" key="9">
    <source>
        <dbReference type="Proteomes" id="UP000251135"/>
    </source>
</evidence>
<dbReference type="OrthoDB" id="9782878at2"/>
<sequence>MNKNLFYILMVLAMIFWGASWISTKVLTNYINEYELVFLRMGICFITMFPIIYFYKLSFKLDIKSFFLILIASLILTSYSISMFIGLKHGSGGFGGAFVTTLIPINTFILVAILNKKTISLKHSFALILGAFGVLNMLNIWNFDLSEIFSKDTLYFLLASILWPILTIITAKATKINAFVFTFYTYIISSFVLFVFFVDTSIFEKVANLDFIFWFNLFVITILSTTFATSIYFIGASKLGAKEVSSFVFFVPASALIIGAIFLDEEITSNTIIGTIFTIIAIYILNNLNLFKLFKK</sequence>
<evidence type="ECO:0000256" key="4">
    <source>
        <dbReference type="ARBA" id="ARBA00022989"/>
    </source>
</evidence>
<comment type="subcellular location">
    <subcellularLocation>
        <location evidence="1">Cell membrane</location>
        <topology evidence="1">Multi-pass membrane protein</topology>
    </subcellularLocation>
</comment>
<dbReference type="Proteomes" id="UP000251135">
    <property type="component" value="Unassembled WGS sequence"/>
</dbReference>
<evidence type="ECO:0000313" key="8">
    <source>
        <dbReference type="EMBL" id="PUE63867.1"/>
    </source>
</evidence>
<feature type="transmembrane region" description="Helical" evidence="6">
    <location>
        <begin position="269"/>
        <end position="291"/>
    </location>
</feature>
<keyword evidence="5 6" id="KW-0472">Membrane</keyword>
<dbReference type="InterPro" id="IPR000620">
    <property type="entry name" value="EamA_dom"/>
</dbReference>
<feature type="transmembrane region" description="Helical" evidence="6">
    <location>
        <begin position="178"/>
        <end position="199"/>
    </location>
</feature>
<evidence type="ECO:0000256" key="1">
    <source>
        <dbReference type="ARBA" id="ARBA00004651"/>
    </source>
</evidence>
<evidence type="ECO:0000256" key="6">
    <source>
        <dbReference type="SAM" id="Phobius"/>
    </source>
</evidence>
<feature type="transmembrane region" description="Helical" evidence="6">
    <location>
        <begin position="153"/>
        <end position="171"/>
    </location>
</feature>
<dbReference type="InterPro" id="IPR050638">
    <property type="entry name" value="AA-Vitamin_Transporters"/>
</dbReference>
<feature type="transmembrane region" description="Helical" evidence="6">
    <location>
        <begin position="211"/>
        <end position="234"/>
    </location>
</feature>
<dbReference type="GO" id="GO:0005886">
    <property type="term" value="C:plasma membrane"/>
    <property type="evidence" value="ECO:0007669"/>
    <property type="project" value="UniProtKB-SubCell"/>
</dbReference>
<feature type="transmembrane region" description="Helical" evidence="6">
    <location>
        <begin position="67"/>
        <end position="87"/>
    </location>
</feature>
<keyword evidence="9" id="KW-1185">Reference proteome</keyword>
<keyword evidence="2" id="KW-1003">Cell membrane</keyword>
<comment type="caution">
    <text evidence="8">The sequence shown here is derived from an EMBL/GenBank/DDBJ whole genome shotgun (WGS) entry which is preliminary data.</text>
</comment>
<dbReference type="Pfam" id="PF00892">
    <property type="entry name" value="EamA"/>
    <property type="match status" value="2"/>
</dbReference>
<dbReference type="InterPro" id="IPR037185">
    <property type="entry name" value="EmrE-like"/>
</dbReference>
<feature type="transmembrane region" description="Helical" evidence="6">
    <location>
        <begin position="125"/>
        <end position="141"/>
    </location>
</feature>
<feature type="domain" description="EamA" evidence="7">
    <location>
        <begin position="154"/>
        <end position="286"/>
    </location>
</feature>
<dbReference type="SUPFAM" id="SSF103481">
    <property type="entry name" value="Multidrug resistance efflux transporter EmrE"/>
    <property type="match status" value="2"/>
</dbReference>
<evidence type="ECO:0000256" key="2">
    <source>
        <dbReference type="ARBA" id="ARBA00022475"/>
    </source>
</evidence>
<evidence type="ECO:0000259" key="7">
    <source>
        <dbReference type="Pfam" id="PF00892"/>
    </source>
</evidence>
<dbReference type="EMBL" id="MUXE01000013">
    <property type="protein sequence ID" value="PUE63867.1"/>
    <property type="molecule type" value="Genomic_DNA"/>
</dbReference>
<proteinExistence type="predicted"/>
<name>A0A363CYI1_9BACT</name>
<dbReference type="PANTHER" id="PTHR32322:SF18">
    <property type="entry name" value="S-ADENOSYLMETHIONINE_S-ADENOSYLHOMOCYSTEINE TRANSPORTER"/>
    <property type="match status" value="1"/>
</dbReference>
<protein>
    <submittedName>
        <fullName evidence="8">EamA family transporter</fullName>
    </submittedName>
</protein>
<feature type="domain" description="EamA" evidence="7">
    <location>
        <begin position="7"/>
        <end position="135"/>
    </location>
</feature>
<gene>
    <name evidence="8" type="ORF">B0174_09265</name>
</gene>
<dbReference type="PANTHER" id="PTHR32322">
    <property type="entry name" value="INNER MEMBRANE TRANSPORTER"/>
    <property type="match status" value="1"/>
</dbReference>
<organism evidence="8 9">
    <name type="scientific">Arcobacter caeni</name>
    <dbReference type="NCBI Taxonomy" id="1912877"/>
    <lineage>
        <taxon>Bacteria</taxon>
        <taxon>Pseudomonadati</taxon>
        <taxon>Campylobacterota</taxon>
        <taxon>Epsilonproteobacteria</taxon>
        <taxon>Campylobacterales</taxon>
        <taxon>Arcobacteraceae</taxon>
        <taxon>Arcobacter</taxon>
    </lineage>
</organism>
<evidence type="ECO:0000256" key="5">
    <source>
        <dbReference type="ARBA" id="ARBA00023136"/>
    </source>
</evidence>
<keyword evidence="3 6" id="KW-0812">Transmembrane</keyword>
<feature type="transmembrane region" description="Helical" evidence="6">
    <location>
        <begin position="93"/>
        <end position="113"/>
    </location>
</feature>
<evidence type="ECO:0000256" key="3">
    <source>
        <dbReference type="ARBA" id="ARBA00022692"/>
    </source>
</evidence>
<keyword evidence="4 6" id="KW-1133">Transmembrane helix</keyword>
<feature type="transmembrane region" description="Helical" evidence="6">
    <location>
        <begin position="246"/>
        <end position="263"/>
    </location>
</feature>
<reference evidence="8 9" key="1">
    <citation type="submission" date="2017-02" db="EMBL/GenBank/DDBJ databases">
        <title>Arcobacter caeni sp. nov, a new Arcobacter species isolated from reclaimed water.</title>
        <authorList>
            <person name="Figueras M.J."/>
            <person name="Perez-Cataluna A."/>
            <person name="Salas-Masso N."/>
        </authorList>
    </citation>
    <scope>NUCLEOTIDE SEQUENCE [LARGE SCALE GENOMIC DNA]</scope>
    <source>
        <strain evidence="8 9">RW17-10</strain>
    </source>
</reference>
<feature type="transmembrane region" description="Helical" evidence="6">
    <location>
        <begin position="5"/>
        <end position="24"/>
    </location>
</feature>
<dbReference type="AlphaFoldDB" id="A0A363CYI1"/>
<feature type="transmembrane region" description="Helical" evidence="6">
    <location>
        <begin position="36"/>
        <end position="55"/>
    </location>
</feature>
<accession>A0A363CYI1</accession>